<dbReference type="AlphaFoldDB" id="A0A5N0UKP0"/>
<dbReference type="InterPro" id="IPR035166">
    <property type="entry name" value="DUF5336"/>
</dbReference>
<keyword evidence="2" id="KW-0472">Membrane</keyword>
<dbReference type="OrthoDB" id="3632291at2"/>
<gene>
    <name evidence="3" type="ORF">FPZ12_044645</name>
</gene>
<comment type="caution">
    <text evidence="3">The sequence shown here is derived from an EMBL/GenBank/DDBJ whole genome shotgun (WGS) entry which is preliminary data.</text>
</comment>
<organism evidence="3 4">
    <name type="scientific">Amycolatopsis acidicola</name>
    <dbReference type="NCBI Taxonomy" id="2596893"/>
    <lineage>
        <taxon>Bacteria</taxon>
        <taxon>Bacillati</taxon>
        <taxon>Actinomycetota</taxon>
        <taxon>Actinomycetes</taxon>
        <taxon>Pseudonocardiales</taxon>
        <taxon>Pseudonocardiaceae</taxon>
        <taxon>Amycolatopsis</taxon>
    </lineage>
</organism>
<feature type="compositionally biased region" description="Low complexity" evidence="1">
    <location>
        <begin position="18"/>
        <end position="35"/>
    </location>
</feature>
<accession>A0A5N0UKP0</accession>
<sequence length="241" mass="25111">MTFPSGGPGYPQQGGGAQPNPQAPGTGGFPQQQNQGGPNLSAVNLPMVLTLVVAVLGLVNYFIGFSDEASNSDQALLFLLVGGLLAGISLIPRAPRTQVFAVLFSVLGGLYAILSVVRVPSGVDTPGIMTVILILGILQLLVAVASLLFEYNLIKLPVPQQQQRPPYAQQPYGQPGFGQQQQQPQQGPEGKGPQGTQFTSPVAPQSTVYAPQAGQFYTPQQQSESGQQQPPGTPPGGLNKG</sequence>
<feature type="transmembrane region" description="Helical" evidence="2">
    <location>
        <begin position="99"/>
        <end position="121"/>
    </location>
</feature>
<feature type="compositionally biased region" description="Low complexity" evidence="1">
    <location>
        <begin position="218"/>
        <end position="230"/>
    </location>
</feature>
<feature type="compositionally biased region" description="Gly residues" evidence="1">
    <location>
        <begin position="1"/>
        <end position="17"/>
    </location>
</feature>
<evidence type="ECO:0000256" key="1">
    <source>
        <dbReference type="SAM" id="MobiDB-lite"/>
    </source>
</evidence>
<evidence type="ECO:0000256" key="2">
    <source>
        <dbReference type="SAM" id="Phobius"/>
    </source>
</evidence>
<dbReference type="Pfam" id="PF17270">
    <property type="entry name" value="DUF5336"/>
    <property type="match status" value="1"/>
</dbReference>
<dbReference type="EMBL" id="VMNW02000165">
    <property type="protein sequence ID" value="KAA9148686.1"/>
    <property type="molecule type" value="Genomic_DNA"/>
</dbReference>
<evidence type="ECO:0000313" key="4">
    <source>
        <dbReference type="Proteomes" id="UP000319769"/>
    </source>
</evidence>
<keyword evidence="2" id="KW-0812">Transmembrane</keyword>
<evidence type="ECO:0008006" key="5">
    <source>
        <dbReference type="Google" id="ProtNLM"/>
    </source>
</evidence>
<proteinExistence type="predicted"/>
<feature type="region of interest" description="Disordered" evidence="1">
    <location>
        <begin position="1"/>
        <end position="35"/>
    </location>
</feature>
<dbReference type="RefSeq" id="WP_144761348.1">
    <property type="nucleotide sequence ID" value="NZ_VMNW02000165.1"/>
</dbReference>
<feature type="transmembrane region" description="Helical" evidence="2">
    <location>
        <begin position="75"/>
        <end position="92"/>
    </location>
</feature>
<keyword evidence="2" id="KW-1133">Transmembrane helix</keyword>
<keyword evidence="4" id="KW-1185">Reference proteome</keyword>
<name>A0A5N0UKP0_9PSEU</name>
<feature type="region of interest" description="Disordered" evidence="1">
    <location>
        <begin position="163"/>
        <end position="241"/>
    </location>
</feature>
<feature type="compositionally biased region" description="Low complexity" evidence="1">
    <location>
        <begin position="163"/>
        <end position="188"/>
    </location>
</feature>
<dbReference type="Proteomes" id="UP000319769">
    <property type="component" value="Unassembled WGS sequence"/>
</dbReference>
<feature type="transmembrane region" description="Helical" evidence="2">
    <location>
        <begin position="127"/>
        <end position="149"/>
    </location>
</feature>
<evidence type="ECO:0000313" key="3">
    <source>
        <dbReference type="EMBL" id="KAA9148686.1"/>
    </source>
</evidence>
<feature type="compositionally biased region" description="Polar residues" evidence="1">
    <location>
        <begin position="198"/>
        <end position="209"/>
    </location>
</feature>
<protein>
    <recommendedName>
        <fullName evidence="5">34 kDa antigenic family protein</fullName>
    </recommendedName>
</protein>
<reference evidence="3" key="1">
    <citation type="submission" date="2019-09" db="EMBL/GenBank/DDBJ databases">
        <authorList>
            <person name="Teo W.F.A."/>
            <person name="Duangmal K."/>
        </authorList>
    </citation>
    <scope>NUCLEOTIDE SEQUENCE [LARGE SCALE GENOMIC DNA]</scope>
    <source>
        <strain evidence="3">K81G1</strain>
    </source>
</reference>
<feature type="transmembrane region" description="Helical" evidence="2">
    <location>
        <begin position="42"/>
        <end position="63"/>
    </location>
</feature>